<dbReference type="PROSITE" id="PS51192">
    <property type="entry name" value="HELICASE_ATP_BIND_1"/>
    <property type="match status" value="2"/>
</dbReference>
<dbReference type="CDD" id="cd18020">
    <property type="entry name" value="DEXHc_ASCC3_1"/>
    <property type="match status" value="1"/>
</dbReference>
<dbReference type="FunFam" id="1.10.3380.10:FF:000002">
    <property type="entry name" value="Activating signal cointegrator 1 complex subunit 3"/>
    <property type="match status" value="1"/>
</dbReference>
<dbReference type="Pfam" id="PF02889">
    <property type="entry name" value="Sec63"/>
    <property type="match status" value="2"/>
</dbReference>
<dbReference type="FunFam" id="1.10.10.10:FF:000012">
    <property type="entry name" value="U5 small nuclear ribonucleoprotein helicase"/>
    <property type="match status" value="1"/>
</dbReference>
<dbReference type="VEuPathDB" id="FungiDB:ASPSYDRAFT_208544"/>
<dbReference type="Pfam" id="PF00270">
    <property type="entry name" value="DEAD"/>
    <property type="match status" value="2"/>
</dbReference>
<dbReference type="SUPFAM" id="SSF52540">
    <property type="entry name" value="P-loop containing nucleoside triphosphate hydrolases"/>
    <property type="match status" value="4"/>
</dbReference>
<proteinExistence type="inferred from homology"/>
<dbReference type="PANTHER" id="PTHR47961:SF13">
    <property type="entry name" value="ACTIVATING SIGNAL COINTEGRATOR 1 COMPLEX SUBUNIT 3"/>
    <property type="match status" value="1"/>
</dbReference>
<dbReference type="Pfam" id="PF23445">
    <property type="entry name" value="WHD_SNRNP200"/>
    <property type="match status" value="2"/>
</dbReference>
<dbReference type="FunFam" id="1.10.150.20:FF:000004">
    <property type="entry name" value="U5 small nuclear ribonucleoprotein helicase"/>
    <property type="match status" value="1"/>
</dbReference>
<dbReference type="EMBL" id="KV878592">
    <property type="protein sequence ID" value="OJJ55590.1"/>
    <property type="molecule type" value="Genomic_DNA"/>
</dbReference>
<dbReference type="InterPro" id="IPR027417">
    <property type="entry name" value="P-loop_NTPase"/>
</dbReference>
<dbReference type="SUPFAM" id="SSF81296">
    <property type="entry name" value="E set domains"/>
    <property type="match status" value="1"/>
</dbReference>
<dbReference type="RefSeq" id="XP_040699396.1">
    <property type="nucleotide sequence ID" value="XM_040843947.1"/>
</dbReference>
<dbReference type="InterPro" id="IPR057842">
    <property type="entry name" value="WH_MER3"/>
</dbReference>
<dbReference type="FunFam" id="3.40.50.300:FF:000102">
    <property type="entry name" value="RNA helicase, activating signal cointegrator 1"/>
    <property type="match status" value="1"/>
</dbReference>
<dbReference type="CDD" id="cd18022">
    <property type="entry name" value="DEXHc_ASCC3_2"/>
    <property type="match status" value="1"/>
</dbReference>
<dbReference type="InterPro" id="IPR014756">
    <property type="entry name" value="Ig_E-set"/>
</dbReference>
<keyword evidence="10" id="KW-1185">Reference proteome</keyword>
<dbReference type="InterPro" id="IPR036390">
    <property type="entry name" value="WH_DNA-bd_sf"/>
</dbReference>
<dbReference type="PANTHER" id="PTHR47961">
    <property type="entry name" value="DNA POLYMERASE THETA, PUTATIVE (AFU_ORTHOLOGUE AFUA_1G05260)-RELATED"/>
    <property type="match status" value="1"/>
</dbReference>
<evidence type="ECO:0000256" key="4">
    <source>
        <dbReference type="ARBA" id="ARBA00022806"/>
    </source>
</evidence>
<dbReference type="GO" id="GO:0016787">
    <property type="term" value="F:hydrolase activity"/>
    <property type="evidence" value="ECO:0007669"/>
    <property type="project" value="UniProtKB-KW"/>
</dbReference>
<dbReference type="SMART" id="SM00490">
    <property type="entry name" value="HELICc"/>
    <property type="match status" value="2"/>
</dbReference>
<dbReference type="SUPFAM" id="SSF158702">
    <property type="entry name" value="Sec63 N-terminal domain-like"/>
    <property type="match status" value="2"/>
</dbReference>
<name>A0A1L9T831_9EURO</name>
<dbReference type="Gene3D" id="2.60.40.150">
    <property type="entry name" value="C2 domain"/>
    <property type="match status" value="2"/>
</dbReference>
<dbReference type="PROSITE" id="PS51194">
    <property type="entry name" value="HELICASE_CTER"/>
    <property type="match status" value="1"/>
</dbReference>
<dbReference type="FunFam" id="1.10.10.10:FF:000024">
    <property type="entry name" value="U5 small nuclear ribonucleoprotein helicase"/>
    <property type="match status" value="1"/>
</dbReference>
<dbReference type="FunFam" id="2.60.40.150:FF:000004">
    <property type="entry name" value="RNA helicase, activating signal cointegrator 1"/>
    <property type="match status" value="1"/>
</dbReference>
<dbReference type="GeneID" id="63760020"/>
<dbReference type="InterPro" id="IPR035892">
    <property type="entry name" value="C2_domain_sf"/>
</dbReference>
<dbReference type="OrthoDB" id="5575at2759"/>
<evidence type="ECO:0000313" key="9">
    <source>
        <dbReference type="EMBL" id="OJJ55590.1"/>
    </source>
</evidence>
<organism evidence="9 10">
    <name type="scientific">Aspergillus sydowii CBS 593.65</name>
    <dbReference type="NCBI Taxonomy" id="1036612"/>
    <lineage>
        <taxon>Eukaryota</taxon>
        <taxon>Fungi</taxon>
        <taxon>Dikarya</taxon>
        <taxon>Ascomycota</taxon>
        <taxon>Pezizomycotina</taxon>
        <taxon>Eurotiomycetes</taxon>
        <taxon>Eurotiomycetidae</taxon>
        <taxon>Eurotiales</taxon>
        <taxon>Aspergillaceae</taxon>
        <taxon>Aspergillus</taxon>
        <taxon>Aspergillus subgen. Nidulantes</taxon>
    </lineage>
</organism>
<dbReference type="Gene3D" id="1.10.150.20">
    <property type="entry name" value="5' to 3' exonuclease, C-terminal subdomain"/>
    <property type="match status" value="1"/>
</dbReference>
<dbReference type="InterPro" id="IPR036388">
    <property type="entry name" value="WH-like_DNA-bd_sf"/>
</dbReference>
<comment type="similarity">
    <text evidence="1">Belongs to the helicase family. SKI2 subfamily.</text>
</comment>
<evidence type="ECO:0000256" key="6">
    <source>
        <dbReference type="SAM" id="MobiDB-lite"/>
    </source>
</evidence>
<dbReference type="GO" id="GO:0003676">
    <property type="term" value="F:nucleic acid binding"/>
    <property type="evidence" value="ECO:0007669"/>
    <property type="project" value="InterPro"/>
</dbReference>
<feature type="region of interest" description="Disordered" evidence="6">
    <location>
        <begin position="1981"/>
        <end position="2006"/>
    </location>
</feature>
<dbReference type="Gene3D" id="3.40.50.300">
    <property type="entry name" value="P-loop containing nucleotide triphosphate hydrolases"/>
    <property type="match status" value="4"/>
</dbReference>
<evidence type="ECO:0000259" key="7">
    <source>
        <dbReference type="PROSITE" id="PS51192"/>
    </source>
</evidence>
<feature type="domain" description="Helicase ATP-binding" evidence="7">
    <location>
        <begin position="294"/>
        <end position="487"/>
    </location>
</feature>
<protein>
    <recommendedName>
        <fullName evidence="11">RNA helicase</fullName>
    </recommendedName>
</protein>
<gene>
    <name evidence="9" type="ORF">ASPSYDRAFT_208544</name>
</gene>
<evidence type="ECO:0000256" key="2">
    <source>
        <dbReference type="ARBA" id="ARBA00022741"/>
    </source>
</evidence>
<dbReference type="Gene3D" id="1.10.10.10">
    <property type="entry name" value="Winged helix-like DNA-binding domain superfamily/Winged helix DNA-binding domain"/>
    <property type="match status" value="2"/>
</dbReference>
<keyword evidence="5" id="KW-0067">ATP-binding</keyword>
<sequence>MNGTGSIESQWLAQLAAMRQAIADLNLTKDPANDQLAYGSDLDLDLDENSSSAGTVDDVWDLISSDDESASGLDEIDDLPSPPPSSELYDQTWLQQRCQLLAYQQPGMDANEMTQQLIAALATDSGDDELQMSLAEIVGFDDLDFVIELITHRKEILGSLDAGPRKTHAQTDGLAAGTLQTRAEREQALRHQDYQHKNAALLPEQARQEPKYPHVFKSHDSRNVLALNGKSYGLPLGSRQIDESKYTEVEVPASKVGTLGQQQKLVPISSMDGLCQGTFKGYKTLNRMQSLLYDVAYKTSENMLICAPTGAGKTDAAMLTILNAVGKNTVPNPVEEPDATEFSVLVDDFKIVYVAPMKALAAEVTEKLGKRLAWLGIKVRELTGDMQLTKREIVETQIIVTTPEKWDVVTRKSTGDTELVQKVRLLIIDEVHMLHDERGAVIESLVARTQRQVESTQSLIRIVGLSATLPNYIDVADFLKVNKMAGLFFFDSSFRPVPLEQHFIGVKGKPGSKQSRENIDTVAFEKVRDMLEQGHQVMVFVHSRKDTVLTARMMKQMAVQDGCEALFSCHEHENYSNALRDMKHARARELRDLFASGFGTHHAGMSRSDRNLMEPTLAWGVNLPAAAVVIKGTQLYNPQEGKFVDLGILDVMQIFGRAGRPQFQDTGIGFICTTHDKLNHYVSAVTSQQPIESRFSSRLVDNLNAEISLGTVTSIPEAVQWLGYSYLFVRMKREPRNYGIDYTEMVDDPMLVQRRRQLIVQAALVLQKSQMIIYNEKTEELRAKDVGRIASQYYVLQTSIEIFNELMRPRSGEADVLRMISMSGEFDNIQSRDSESKELTRLREEAVQTEVEGGNDSAHAKTNILLQSYISRAKLEDFALVSDTGYVAQNAARICRALFMIALNRHWGYQCQVLLSMCKSIEKQMWPFDHPFRQFDLPQPILRNLDERLPSSSVESMRDMETAELGELVHNTKMGKTLGKLLDNFPTLSVEAEIAPLNRDVLRVCLHLYPEFTWNDRHHGASESYWIWVENSETSEIYHHEYFILSRKKLYDEHELNFTIPLSDPLPSQIYVRAISDRWLGAETVTPISFQHLIRPDTESVYTDLLDLQPLPTSALNNPILEELYGQRFQYFNPMQTQLFHVLYHTPANVLLGSPTGSGKTVAAELAMWWAFRERPGSKVVYIAPMKALVRERVMDWGKRVTAPMGLKLVELTGDNTPDTRTIRDADIIITTPEKWDGISRSWQTRDYVRKVSLVIIDEIHLLGGDRGPILEIIVSRMNYIASQSKGSVRLMGMSTACANASDLANWLGVKEGLYNFRHSVRPVPLEIFIDGFPEQRGFCPLMQSMNRPTFLAIKNHSPEKPVIVFVASRRQTRLTAKDLINFCGMEDNPRRFVRMSEDDLQPNLERVKDEALREALSFGIGLHHAGLVESDRQLAEELFANNKIQILVATSTLAWGVNLPAHLVVVKGTQFFDAKIEGYRDMDLTDVLQMLGRAGRPQFDSSGIARIFTQDSKKAFYKHFLHTGFPVESTLHKVLDNHLGAEVSAGTITTKQDALDYLTWTFFFRRLHKNPSYYGLEISADQHNSLEAQSLAQDFMIDLVDKSLGELSGSSCIIFDSATGEVDSTPFGKIMSYYYLAHKTIRYLLSHAKPAPTFHDVLSWMCSATEFDELPVRHNEDLINAELSRNLPLSVEPMGDLPMWDPHVKAFLLLQAYMSRIDLPISDYVGDQTSVLDQSIRIIQASIDAMAELGYTAACRTFINLLQCIKSARWPEDHALSILPGIEPSANTTNKNQTLPTSLTALTSLPHGAISSLPGKMHLPGPAQAQFTKATTHLPRLSVAIPQTSERGITVTLTRKNNPTNPDFRIYAPRFPKPQTEGFFLLVCAAKSDGLDGDLVALKRVSWPMGNNNSATRDSGKGSWKAPNKNNGKGRGNGPITTNSSVKFPRGLPVPAAVNVRVISDSYPGMEWVVSGVEVLGGIGGGSSKGKEVESQRQVVPESSIPAKE</sequence>
<dbReference type="SMART" id="SM00973">
    <property type="entry name" value="Sec63"/>
    <property type="match status" value="2"/>
</dbReference>
<dbReference type="GO" id="GO:0004386">
    <property type="term" value="F:helicase activity"/>
    <property type="evidence" value="ECO:0007669"/>
    <property type="project" value="UniProtKB-KW"/>
</dbReference>
<dbReference type="InterPro" id="IPR001650">
    <property type="entry name" value="Helicase_C-like"/>
</dbReference>
<dbReference type="SMART" id="SM00382">
    <property type="entry name" value="AAA"/>
    <property type="match status" value="2"/>
</dbReference>
<accession>A0A1L9T831</accession>
<feature type="domain" description="Helicase ATP-binding" evidence="7">
    <location>
        <begin position="1141"/>
        <end position="1316"/>
    </location>
</feature>
<dbReference type="PIRSF" id="PIRSF039073">
    <property type="entry name" value="BRR2"/>
    <property type="match status" value="1"/>
</dbReference>
<dbReference type="CDD" id="cd18795">
    <property type="entry name" value="SF2_C_Ski2"/>
    <property type="match status" value="2"/>
</dbReference>
<dbReference type="FunFam" id="3.40.50.300:FF:000231">
    <property type="entry name" value="Activating signal cointegrator 1 complex subunit 3"/>
    <property type="match status" value="1"/>
</dbReference>
<reference evidence="10" key="1">
    <citation type="journal article" date="2017" name="Genome Biol.">
        <title>Comparative genomics reveals high biological diversity and specific adaptations in the industrially and medically important fungal genus Aspergillus.</title>
        <authorList>
            <person name="de Vries R.P."/>
            <person name="Riley R."/>
            <person name="Wiebenga A."/>
            <person name="Aguilar-Osorio G."/>
            <person name="Amillis S."/>
            <person name="Uchima C.A."/>
            <person name="Anderluh G."/>
            <person name="Asadollahi M."/>
            <person name="Askin M."/>
            <person name="Barry K."/>
            <person name="Battaglia E."/>
            <person name="Bayram O."/>
            <person name="Benocci T."/>
            <person name="Braus-Stromeyer S.A."/>
            <person name="Caldana C."/>
            <person name="Canovas D."/>
            <person name="Cerqueira G.C."/>
            <person name="Chen F."/>
            <person name="Chen W."/>
            <person name="Choi C."/>
            <person name="Clum A."/>
            <person name="Dos Santos R.A."/>
            <person name="Damasio A.R."/>
            <person name="Diallinas G."/>
            <person name="Emri T."/>
            <person name="Fekete E."/>
            <person name="Flipphi M."/>
            <person name="Freyberg S."/>
            <person name="Gallo A."/>
            <person name="Gournas C."/>
            <person name="Habgood R."/>
            <person name="Hainaut M."/>
            <person name="Harispe M.L."/>
            <person name="Henrissat B."/>
            <person name="Hilden K.S."/>
            <person name="Hope R."/>
            <person name="Hossain A."/>
            <person name="Karabika E."/>
            <person name="Karaffa L."/>
            <person name="Karanyi Z."/>
            <person name="Krasevec N."/>
            <person name="Kuo A."/>
            <person name="Kusch H."/>
            <person name="LaButti K."/>
            <person name="Lagendijk E.L."/>
            <person name="Lapidus A."/>
            <person name="Levasseur A."/>
            <person name="Lindquist E."/>
            <person name="Lipzen A."/>
            <person name="Logrieco A.F."/>
            <person name="MacCabe A."/>
            <person name="Maekelae M.R."/>
            <person name="Malavazi I."/>
            <person name="Melin P."/>
            <person name="Meyer V."/>
            <person name="Mielnichuk N."/>
            <person name="Miskei M."/>
            <person name="Molnar A.P."/>
            <person name="Mule G."/>
            <person name="Ngan C.Y."/>
            <person name="Orejas M."/>
            <person name="Orosz E."/>
            <person name="Ouedraogo J.P."/>
            <person name="Overkamp K.M."/>
            <person name="Park H.-S."/>
            <person name="Perrone G."/>
            <person name="Piumi F."/>
            <person name="Punt P.J."/>
            <person name="Ram A.F."/>
            <person name="Ramon A."/>
            <person name="Rauscher S."/>
            <person name="Record E."/>
            <person name="Riano-Pachon D.M."/>
            <person name="Robert V."/>
            <person name="Roehrig J."/>
            <person name="Ruller R."/>
            <person name="Salamov A."/>
            <person name="Salih N.S."/>
            <person name="Samson R.A."/>
            <person name="Sandor E."/>
            <person name="Sanguinetti M."/>
            <person name="Schuetze T."/>
            <person name="Sepcic K."/>
            <person name="Shelest E."/>
            <person name="Sherlock G."/>
            <person name="Sophianopoulou V."/>
            <person name="Squina F.M."/>
            <person name="Sun H."/>
            <person name="Susca A."/>
            <person name="Todd R.B."/>
            <person name="Tsang A."/>
            <person name="Unkles S.E."/>
            <person name="van de Wiele N."/>
            <person name="van Rossen-Uffink D."/>
            <person name="Oliveira J.V."/>
            <person name="Vesth T.C."/>
            <person name="Visser J."/>
            <person name="Yu J.-H."/>
            <person name="Zhou M."/>
            <person name="Andersen M.R."/>
            <person name="Archer D.B."/>
            <person name="Baker S.E."/>
            <person name="Benoit I."/>
            <person name="Brakhage A.A."/>
            <person name="Braus G.H."/>
            <person name="Fischer R."/>
            <person name="Frisvad J.C."/>
            <person name="Goldman G.H."/>
            <person name="Houbraken J."/>
            <person name="Oakley B."/>
            <person name="Pocsi I."/>
            <person name="Scazzocchio C."/>
            <person name="Seiboth B."/>
            <person name="vanKuyk P.A."/>
            <person name="Wortman J."/>
            <person name="Dyer P.S."/>
            <person name="Grigoriev I.V."/>
        </authorList>
    </citation>
    <scope>NUCLEOTIDE SEQUENCE [LARGE SCALE GENOMIC DNA]</scope>
    <source>
        <strain evidence="10">CBS 593.65</strain>
    </source>
</reference>
<dbReference type="Proteomes" id="UP000184356">
    <property type="component" value="Unassembled WGS sequence"/>
</dbReference>
<dbReference type="InterPro" id="IPR014001">
    <property type="entry name" value="Helicase_ATP-bd"/>
</dbReference>
<evidence type="ECO:0000313" key="10">
    <source>
        <dbReference type="Proteomes" id="UP000184356"/>
    </source>
</evidence>
<dbReference type="GO" id="GO:0005524">
    <property type="term" value="F:ATP binding"/>
    <property type="evidence" value="ECO:0007669"/>
    <property type="project" value="UniProtKB-KW"/>
</dbReference>
<dbReference type="InterPro" id="IPR003593">
    <property type="entry name" value="AAA+_ATPase"/>
</dbReference>
<feature type="region of interest" description="Disordered" evidence="6">
    <location>
        <begin position="1906"/>
        <end position="1943"/>
    </location>
</feature>
<dbReference type="SUPFAM" id="SSF46785">
    <property type="entry name" value="Winged helix' DNA-binding domain"/>
    <property type="match status" value="1"/>
</dbReference>
<dbReference type="FunFam" id="1.10.3380.10:FF:000009">
    <property type="entry name" value="DEAD/DEAH box helicase, putative"/>
    <property type="match status" value="1"/>
</dbReference>
<keyword evidence="2" id="KW-0547">Nucleotide-binding</keyword>
<dbReference type="InterPro" id="IPR011545">
    <property type="entry name" value="DEAD/DEAH_box_helicase_dom"/>
</dbReference>
<evidence type="ECO:0000256" key="5">
    <source>
        <dbReference type="ARBA" id="ARBA00022840"/>
    </source>
</evidence>
<evidence type="ECO:0000256" key="1">
    <source>
        <dbReference type="ARBA" id="ARBA00010140"/>
    </source>
</evidence>
<evidence type="ECO:0008006" key="11">
    <source>
        <dbReference type="Google" id="ProtNLM"/>
    </source>
</evidence>
<dbReference type="STRING" id="1036612.A0A1L9T831"/>
<keyword evidence="4" id="KW-0347">Helicase</keyword>
<keyword evidence="3" id="KW-0378">Hydrolase</keyword>
<dbReference type="Pfam" id="PF00271">
    <property type="entry name" value="Helicase_C"/>
    <property type="match status" value="1"/>
</dbReference>
<evidence type="ECO:0000256" key="3">
    <source>
        <dbReference type="ARBA" id="ARBA00022801"/>
    </source>
</evidence>
<feature type="domain" description="Helicase C-terminal" evidence="8">
    <location>
        <begin position="1346"/>
        <end position="1540"/>
    </location>
</feature>
<evidence type="ECO:0000259" key="8">
    <source>
        <dbReference type="PROSITE" id="PS51194"/>
    </source>
</evidence>
<dbReference type="InterPro" id="IPR050474">
    <property type="entry name" value="Hel308_SKI2-like"/>
</dbReference>
<dbReference type="FunFam" id="3.40.50.300:FF:000198">
    <property type="entry name" value="Activating signal cointegrator 1 complex subunit"/>
    <property type="match status" value="1"/>
</dbReference>
<dbReference type="SMART" id="SM00487">
    <property type="entry name" value="DEXDc"/>
    <property type="match status" value="2"/>
</dbReference>
<dbReference type="InterPro" id="IPR004179">
    <property type="entry name" value="Sec63-dom"/>
</dbReference>
<dbReference type="Gene3D" id="1.10.3380.10">
    <property type="entry name" value="Sec63 N-terminal domain-like domain"/>
    <property type="match status" value="2"/>
</dbReference>
<dbReference type="GO" id="GO:0032991">
    <property type="term" value="C:protein-containing complex"/>
    <property type="evidence" value="ECO:0007669"/>
    <property type="project" value="UniProtKB-ARBA"/>
</dbReference>